<protein>
    <submittedName>
        <fullName evidence="1">Uncharacterized protein</fullName>
    </submittedName>
</protein>
<reference evidence="1" key="1">
    <citation type="journal article" date="2020" name="Stud. Mycol.">
        <title>101 Dothideomycetes genomes: a test case for predicting lifestyles and emergence of pathogens.</title>
        <authorList>
            <person name="Haridas S."/>
            <person name="Albert R."/>
            <person name="Binder M."/>
            <person name="Bloem J."/>
            <person name="Labutti K."/>
            <person name="Salamov A."/>
            <person name="Andreopoulos B."/>
            <person name="Baker S."/>
            <person name="Barry K."/>
            <person name="Bills G."/>
            <person name="Bluhm B."/>
            <person name="Cannon C."/>
            <person name="Castanera R."/>
            <person name="Culley D."/>
            <person name="Daum C."/>
            <person name="Ezra D."/>
            <person name="Gonzalez J."/>
            <person name="Henrissat B."/>
            <person name="Kuo A."/>
            <person name="Liang C."/>
            <person name="Lipzen A."/>
            <person name="Lutzoni F."/>
            <person name="Magnuson J."/>
            <person name="Mondo S."/>
            <person name="Nolan M."/>
            <person name="Ohm R."/>
            <person name="Pangilinan J."/>
            <person name="Park H.-J."/>
            <person name="Ramirez L."/>
            <person name="Alfaro M."/>
            <person name="Sun H."/>
            <person name="Tritt A."/>
            <person name="Yoshinaga Y."/>
            <person name="Zwiers L.-H."/>
            <person name="Turgeon B."/>
            <person name="Goodwin S."/>
            <person name="Spatafora J."/>
            <person name="Crous P."/>
            <person name="Grigoriev I."/>
        </authorList>
    </citation>
    <scope>NUCLEOTIDE SEQUENCE</scope>
    <source>
        <strain evidence="1">CBS 119925</strain>
    </source>
</reference>
<dbReference type="EMBL" id="MU006584">
    <property type="protein sequence ID" value="KAF2745112.1"/>
    <property type="molecule type" value="Genomic_DNA"/>
</dbReference>
<proteinExistence type="predicted"/>
<evidence type="ECO:0000313" key="1">
    <source>
        <dbReference type="EMBL" id="KAF2745112.1"/>
    </source>
</evidence>
<organism evidence="1 2">
    <name type="scientific">Sporormia fimetaria CBS 119925</name>
    <dbReference type="NCBI Taxonomy" id="1340428"/>
    <lineage>
        <taxon>Eukaryota</taxon>
        <taxon>Fungi</taxon>
        <taxon>Dikarya</taxon>
        <taxon>Ascomycota</taxon>
        <taxon>Pezizomycotina</taxon>
        <taxon>Dothideomycetes</taxon>
        <taxon>Pleosporomycetidae</taxon>
        <taxon>Pleosporales</taxon>
        <taxon>Sporormiaceae</taxon>
        <taxon>Sporormia</taxon>
    </lineage>
</organism>
<gene>
    <name evidence="1" type="ORF">M011DRAFT_149295</name>
</gene>
<dbReference type="AlphaFoldDB" id="A0A6A6V3F3"/>
<dbReference type="Proteomes" id="UP000799440">
    <property type="component" value="Unassembled WGS sequence"/>
</dbReference>
<name>A0A6A6V3F3_9PLEO</name>
<sequence length="156" mass="18102">MQISVHTRAWTTKRRTNMRYYRTEEIQRPMEQWSRSTHFLSDSLTKIDAVHCLRHYECASRPVLCCPHNSIFHMLNPTVGSALYDRTGDNNSKLFWIAAGMKKRRRYRMRAVTPGAGLPSMHGLSSIPCFHHSFLLYPHRQCFPSGLYGILTITST</sequence>
<accession>A0A6A6V3F3</accession>
<keyword evidence="2" id="KW-1185">Reference proteome</keyword>
<evidence type="ECO:0000313" key="2">
    <source>
        <dbReference type="Proteomes" id="UP000799440"/>
    </source>
</evidence>